<keyword evidence="3" id="KW-1185">Reference proteome</keyword>
<organism evidence="2 3">
    <name type="scientific">Eragrostis curvula</name>
    <name type="common">weeping love grass</name>
    <dbReference type="NCBI Taxonomy" id="38414"/>
    <lineage>
        <taxon>Eukaryota</taxon>
        <taxon>Viridiplantae</taxon>
        <taxon>Streptophyta</taxon>
        <taxon>Embryophyta</taxon>
        <taxon>Tracheophyta</taxon>
        <taxon>Spermatophyta</taxon>
        <taxon>Magnoliopsida</taxon>
        <taxon>Liliopsida</taxon>
        <taxon>Poales</taxon>
        <taxon>Poaceae</taxon>
        <taxon>PACMAD clade</taxon>
        <taxon>Chloridoideae</taxon>
        <taxon>Eragrostideae</taxon>
        <taxon>Eragrostidinae</taxon>
        <taxon>Eragrostis</taxon>
    </lineage>
</organism>
<accession>A0A5J9VK09</accession>
<protein>
    <submittedName>
        <fullName evidence="2">Uncharacterized protein</fullName>
    </submittedName>
</protein>
<dbReference type="OrthoDB" id="10659432at2759"/>
<proteinExistence type="predicted"/>
<name>A0A5J9VK09_9POAL</name>
<reference evidence="2 3" key="1">
    <citation type="journal article" date="2019" name="Sci. Rep.">
        <title>A high-quality genome of Eragrostis curvula grass provides insights into Poaceae evolution and supports new strategies to enhance forage quality.</title>
        <authorList>
            <person name="Carballo J."/>
            <person name="Santos B.A.C.M."/>
            <person name="Zappacosta D."/>
            <person name="Garbus I."/>
            <person name="Selva J.P."/>
            <person name="Gallo C.A."/>
            <person name="Diaz A."/>
            <person name="Albertini E."/>
            <person name="Caccamo M."/>
            <person name="Echenique V."/>
        </authorList>
    </citation>
    <scope>NUCLEOTIDE SEQUENCE [LARGE SCALE GENOMIC DNA]</scope>
    <source>
        <strain evidence="3">cv. Victoria</strain>
        <tissue evidence="2">Leaf</tissue>
    </source>
</reference>
<comment type="caution">
    <text evidence="2">The sequence shown here is derived from an EMBL/GenBank/DDBJ whole genome shotgun (WGS) entry which is preliminary data.</text>
</comment>
<evidence type="ECO:0000313" key="3">
    <source>
        <dbReference type="Proteomes" id="UP000324897"/>
    </source>
</evidence>
<feature type="compositionally biased region" description="Polar residues" evidence="1">
    <location>
        <begin position="440"/>
        <end position="449"/>
    </location>
</feature>
<dbReference type="Gramene" id="TVU36118">
    <property type="protein sequence ID" value="TVU36118"/>
    <property type="gene ID" value="EJB05_18034"/>
</dbReference>
<sequence length="678" mass="75298">MLLPALSIPLEVVSQPAGDARDGRPTLVAPAAMTAGEHLQTSPLPPLCAHQGPATQSSVPFYSVIWILLAISVMDDVLELGMGQIMSALRRRRRRKGRKKEKNKGRMKKVLGWVLGFFPGNTPKEITCEVISKKKKEITCEVISKEKKITCEMARFYSENHAHIVCEHGKDRYVTMMSFLAGKDVLELYSVPGQAKETQLKLTTQLLQRLISGILVRFKLIHLEGKTLNGQFSRELMCVPVEDFPVTPYIDVRFNDLPLDAFKPCTEEGGNLDLMRVGEIIQDDILSSETELPSELEQLLALLKSDPFSKRSLIYSHVSMKGLKGKLSYYMWMYKRLMYLKKKKPNKYAKIMQKINNDEDWRDRALKNKYLAMLRPFKDSGEQGQGGYSEDGKGKSRFYRNSVEHLPAKFDENDANLAQKNGTQPAPGPQQNIALPAISQSQPAANQPTAPMKPEAKRNGTRNQPAAKWNGTRNQPAAKRNGTRNQPAAKRNGTPPTTKQIVPHENGTQPAANQAEAQTKGAQSAPKRSQLAPSQPATVANETQPAANQAEAQRKGAQSAPKRSQLAPNQPATVANETQPAAQVNGAPPADTKETQQEPEFEVEEEEELEDYHAAIILLNTFPNFLGELQEAIFEESELENCIADGPAAHGMFLSSCSYSVLMLVWLALVENQYLFPM</sequence>
<dbReference type="Proteomes" id="UP000324897">
    <property type="component" value="Unassembled WGS sequence"/>
</dbReference>
<feature type="compositionally biased region" description="Polar residues" evidence="1">
    <location>
        <begin position="531"/>
        <end position="551"/>
    </location>
</feature>
<dbReference type="PANTHER" id="PTHR35161">
    <property type="entry name" value="OS02G0303100 PROTEIN"/>
    <property type="match status" value="1"/>
</dbReference>
<evidence type="ECO:0000313" key="2">
    <source>
        <dbReference type="EMBL" id="TVU36118.1"/>
    </source>
</evidence>
<dbReference type="EMBL" id="RWGY01000009">
    <property type="protein sequence ID" value="TVU36118.1"/>
    <property type="molecule type" value="Genomic_DNA"/>
</dbReference>
<evidence type="ECO:0000256" key="1">
    <source>
        <dbReference type="SAM" id="MobiDB-lite"/>
    </source>
</evidence>
<feature type="compositionally biased region" description="Polar residues" evidence="1">
    <location>
        <begin position="566"/>
        <end position="582"/>
    </location>
</feature>
<dbReference type="PANTHER" id="PTHR35161:SF22">
    <property type="match status" value="1"/>
</dbReference>
<gene>
    <name evidence="2" type="ORF">EJB05_18034</name>
</gene>
<feature type="region of interest" description="Disordered" evidence="1">
    <location>
        <begin position="440"/>
        <end position="607"/>
    </location>
</feature>
<dbReference type="AlphaFoldDB" id="A0A5J9VK09"/>
<feature type="compositionally biased region" description="Acidic residues" evidence="1">
    <location>
        <begin position="597"/>
        <end position="607"/>
    </location>
</feature>
<feature type="compositionally biased region" description="Polar residues" evidence="1">
    <location>
        <begin position="494"/>
        <end position="522"/>
    </location>
</feature>